<evidence type="ECO:0000313" key="2">
    <source>
        <dbReference type="EMBL" id="QSG07538.1"/>
    </source>
</evidence>
<dbReference type="InterPro" id="IPR009563">
    <property type="entry name" value="SSSCA1"/>
</dbReference>
<evidence type="ECO:0000256" key="1">
    <source>
        <dbReference type="SAM" id="MobiDB-lite"/>
    </source>
</evidence>
<protein>
    <submittedName>
        <fullName evidence="2">Putative Zn-finger containing protein</fullName>
    </submittedName>
</protein>
<name>A0A897N5J7_9EURY</name>
<organism evidence="2 3">
    <name type="scientific">Halapricum desulfuricans</name>
    <dbReference type="NCBI Taxonomy" id="2841257"/>
    <lineage>
        <taxon>Archaea</taxon>
        <taxon>Methanobacteriati</taxon>
        <taxon>Methanobacteriota</taxon>
        <taxon>Stenosarchaea group</taxon>
        <taxon>Halobacteria</taxon>
        <taxon>Halobacteriales</taxon>
        <taxon>Haloarculaceae</taxon>
        <taxon>Halapricum</taxon>
    </lineage>
</organism>
<reference evidence="2 3" key="1">
    <citation type="submission" date="2020-11" db="EMBL/GenBank/DDBJ databases">
        <title>Carbohydrate-dependent, anaerobic sulfur respiration: A novel catabolism in halophilic archaea.</title>
        <authorList>
            <person name="Sorokin D.Y."/>
            <person name="Messina E."/>
            <person name="Smedile F."/>
            <person name="La Cono V."/>
            <person name="Hallsworth J.E."/>
            <person name="Yakimov M.M."/>
        </authorList>
    </citation>
    <scope>NUCLEOTIDE SEQUENCE [LARGE SCALE GENOMIC DNA]</scope>
    <source>
        <strain evidence="2 3">HSR12-2</strain>
    </source>
</reference>
<feature type="compositionally biased region" description="Basic and acidic residues" evidence="1">
    <location>
        <begin position="162"/>
        <end position="206"/>
    </location>
</feature>
<dbReference type="KEGG" id="hds:HSR122_0120"/>
<feature type="region of interest" description="Disordered" evidence="1">
    <location>
        <begin position="1"/>
        <end position="55"/>
    </location>
</feature>
<feature type="compositionally biased region" description="Basic and acidic residues" evidence="1">
    <location>
        <begin position="22"/>
        <end position="55"/>
    </location>
</feature>
<dbReference type="EMBL" id="CP064788">
    <property type="protein sequence ID" value="QSG07538.1"/>
    <property type="molecule type" value="Genomic_DNA"/>
</dbReference>
<dbReference type="PANTHER" id="PTHR16537">
    <property type="entry name" value="SJOEGREN SYNDROME/SCLERODERMA AUTOANTIGEN 1"/>
    <property type="match status" value="1"/>
</dbReference>
<dbReference type="Proteomes" id="UP000662973">
    <property type="component" value="Chromosome"/>
</dbReference>
<dbReference type="PANTHER" id="PTHR16537:SF1">
    <property type="entry name" value="PROTEIN ZNRD2"/>
    <property type="match status" value="1"/>
</dbReference>
<keyword evidence="3" id="KW-1185">Reference proteome</keyword>
<sequence>MSGSADGPSSRRRSPASFFGIDVERSHMSDFDEEAERERLREQYEREEERREATERMSELLLKGATMTNVHCETCGDPIFRYEGQLFCPTCEEVVDENGTKVGDSADADESGAESESESEAEPAEPEPESTVESGSEAESEPATASGEDVPDTDSAEAADETSPRESELPERREQPGVPDRDRSPGEELRRPDPPARREEFEREASDERDDLQQAKASLRRSLLRFAREAERADDPRRARESLEAAGEAADALVTVSELR</sequence>
<proteinExistence type="predicted"/>
<feature type="compositionally biased region" description="Acidic residues" evidence="1">
    <location>
        <begin position="106"/>
        <end position="140"/>
    </location>
</feature>
<feature type="region of interest" description="Disordered" evidence="1">
    <location>
        <begin position="229"/>
        <end position="260"/>
    </location>
</feature>
<gene>
    <name evidence="2" type="ORF">HSR122_0120</name>
</gene>
<feature type="compositionally biased region" description="Basic and acidic residues" evidence="1">
    <location>
        <begin position="229"/>
        <end position="243"/>
    </location>
</feature>
<dbReference type="AlphaFoldDB" id="A0A897N5J7"/>
<evidence type="ECO:0000313" key="3">
    <source>
        <dbReference type="Proteomes" id="UP000662973"/>
    </source>
</evidence>
<feature type="region of interest" description="Disordered" evidence="1">
    <location>
        <begin position="98"/>
        <end position="216"/>
    </location>
</feature>
<feature type="compositionally biased region" description="Acidic residues" evidence="1">
    <location>
        <begin position="149"/>
        <end position="160"/>
    </location>
</feature>
<dbReference type="Pfam" id="PF06677">
    <property type="entry name" value="Auto_anti-p27"/>
    <property type="match status" value="1"/>
</dbReference>
<accession>A0A897N5J7</accession>
<dbReference type="InterPro" id="IPR051888">
    <property type="entry name" value="UPF0148_domain"/>
</dbReference>